<dbReference type="Pfam" id="PF13649">
    <property type="entry name" value="Methyltransf_25"/>
    <property type="match status" value="1"/>
</dbReference>
<proteinExistence type="predicted"/>
<organism evidence="5 6">
    <name type="scientific">Saccoglossus kowalevskii</name>
    <name type="common">Acorn worm</name>
    <dbReference type="NCBI Taxonomy" id="10224"/>
    <lineage>
        <taxon>Eukaryota</taxon>
        <taxon>Metazoa</taxon>
        <taxon>Hemichordata</taxon>
        <taxon>Enteropneusta</taxon>
        <taxon>Harrimaniidae</taxon>
        <taxon>Saccoglossus</taxon>
    </lineage>
</organism>
<evidence type="ECO:0000313" key="6">
    <source>
        <dbReference type="RefSeq" id="XP_006814604.1"/>
    </source>
</evidence>
<dbReference type="Proteomes" id="UP000694865">
    <property type="component" value="Unplaced"/>
</dbReference>
<evidence type="ECO:0000256" key="2">
    <source>
        <dbReference type="ARBA" id="ARBA00022679"/>
    </source>
</evidence>
<dbReference type="Gene3D" id="3.40.50.150">
    <property type="entry name" value="Vaccinia Virus protein VP39"/>
    <property type="match status" value="1"/>
</dbReference>
<name>A0ABM0M3L3_SACKO</name>
<dbReference type="GeneID" id="100376205"/>
<dbReference type="RefSeq" id="XP_006814604.1">
    <property type="nucleotide sequence ID" value="XM_006814541.1"/>
</dbReference>
<accession>A0ABM0M3L3</accession>
<feature type="domain" description="Methyltransferase" evidence="4">
    <location>
        <begin position="68"/>
        <end position="160"/>
    </location>
</feature>
<gene>
    <name evidence="6" type="primary">LOC100376205</name>
</gene>
<dbReference type="SUPFAM" id="SSF53335">
    <property type="entry name" value="S-adenosyl-L-methionine-dependent methyltransferases"/>
    <property type="match status" value="1"/>
</dbReference>
<keyword evidence="5" id="KW-1185">Reference proteome</keyword>
<sequence>MESEIPANSAQQQLMSVRIPGQSTQKLKKFYDEWSEDYDKHLQSLEWNSPTFAVDALSKYLPDKHARILDCASGTGIVGVKLTELGYRDIEGVDLSEKCLNKAREKCVYKTLRCAKLDSEPLDGIEQDTYDAIVCSGGFLTNHLDDNCLKEWSRIVRSDGVICITVNADCLYLVEGPTLDNLVSDGRLQVVEKRKTTNHIGKEFGYVIVLKVL</sequence>
<dbReference type="PANTHER" id="PTHR43464">
    <property type="entry name" value="METHYLTRANSFERASE"/>
    <property type="match status" value="1"/>
</dbReference>
<evidence type="ECO:0000259" key="4">
    <source>
        <dbReference type="Pfam" id="PF13649"/>
    </source>
</evidence>
<dbReference type="CDD" id="cd02440">
    <property type="entry name" value="AdoMet_MTases"/>
    <property type="match status" value="1"/>
</dbReference>
<evidence type="ECO:0000256" key="3">
    <source>
        <dbReference type="ARBA" id="ARBA00022691"/>
    </source>
</evidence>
<keyword evidence="3" id="KW-0949">S-adenosyl-L-methionine</keyword>
<evidence type="ECO:0000256" key="1">
    <source>
        <dbReference type="ARBA" id="ARBA00022603"/>
    </source>
</evidence>
<dbReference type="InterPro" id="IPR029063">
    <property type="entry name" value="SAM-dependent_MTases_sf"/>
</dbReference>
<reference evidence="6" key="1">
    <citation type="submission" date="2025-08" db="UniProtKB">
        <authorList>
            <consortium name="RefSeq"/>
        </authorList>
    </citation>
    <scope>IDENTIFICATION</scope>
    <source>
        <tissue evidence="6">Testes</tissue>
    </source>
</reference>
<dbReference type="InterPro" id="IPR041698">
    <property type="entry name" value="Methyltransf_25"/>
</dbReference>
<dbReference type="PANTHER" id="PTHR43464:SF19">
    <property type="entry name" value="UBIQUINONE BIOSYNTHESIS O-METHYLTRANSFERASE, MITOCHONDRIAL"/>
    <property type="match status" value="1"/>
</dbReference>
<keyword evidence="1" id="KW-0489">Methyltransferase</keyword>
<evidence type="ECO:0000313" key="5">
    <source>
        <dbReference type="Proteomes" id="UP000694865"/>
    </source>
</evidence>
<protein>
    <submittedName>
        <fullName evidence="6">Williams-Beuren syndrome chromosomal region 27 protein-like</fullName>
    </submittedName>
</protein>
<keyword evidence="2" id="KW-0808">Transferase</keyword>